<evidence type="ECO:0000313" key="1">
    <source>
        <dbReference type="EMBL" id="OGM93776.1"/>
    </source>
</evidence>
<comment type="caution">
    <text evidence="1">The sequence shown here is derived from an EMBL/GenBank/DDBJ whole genome shotgun (WGS) entry which is preliminary data.</text>
</comment>
<organism evidence="1 2">
    <name type="scientific">Candidatus Wolfebacteria bacterium RIFOXYD1_FULL_48_65</name>
    <dbReference type="NCBI Taxonomy" id="1802561"/>
    <lineage>
        <taxon>Bacteria</taxon>
        <taxon>Candidatus Wolfeibacteriota</taxon>
    </lineage>
</organism>
<accession>A0A1F8DZ48</accession>
<dbReference type="AlphaFoldDB" id="A0A1F8DZ48"/>
<proteinExistence type="predicted"/>
<protein>
    <submittedName>
        <fullName evidence="1">Uncharacterized protein</fullName>
    </submittedName>
</protein>
<name>A0A1F8DZ48_9BACT</name>
<gene>
    <name evidence="1" type="ORF">A2610_01210</name>
</gene>
<dbReference type="Proteomes" id="UP000179057">
    <property type="component" value="Unassembled WGS sequence"/>
</dbReference>
<dbReference type="EMBL" id="MGIV01000021">
    <property type="protein sequence ID" value="OGM93776.1"/>
    <property type="molecule type" value="Genomic_DNA"/>
</dbReference>
<evidence type="ECO:0000313" key="2">
    <source>
        <dbReference type="Proteomes" id="UP000179057"/>
    </source>
</evidence>
<reference evidence="1 2" key="1">
    <citation type="journal article" date="2016" name="Nat. Commun.">
        <title>Thousands of microbial genomes shed light on interconnected biogeochemical processes in an aquifer system.</title>
        <authorList>
            <person name="Anantharaman K."/>
            <person name="Brown C.T."/>
            <person name="Hug L.A."/>
            <person name="Sharon I."/>
            <person name="Castelle C.J."/>
            <person name="Probst A.J."/>
            <person name="Thomas B.C."/>
            <person name="Singh A."/>
            <person name="Wilkins M.J."/>
            <person name="Karaoz U."/>
            <person name="Brodie E.L."/>
            <person name="Williams K.H."/>
            <person name="Hubbard S.S."/>
            <person name="Banfield J.F."/>
        </authorList>
    </citation>
    <scope>NUCLEOTIDE SEQUENCE [LARGE SCALE GENOMIC DNA]</scope>
</reference>
<sequence length="87" mass="8124">MRISACGTADSTGCTIGAIGSLGADGIAVDCCDIGGTIGVGSTGAAAGMGAGAGVATGGCTGADPSAAGVVFFSISKLSMVYFFIDY</sequence>